<dbReference type="OrthoDB" id="546632at2759"/>
<proteinExistence type="predicted"/>
<dbReference type="InParanoid" id="A0A163K2K8"/>
<dbReference type="InterPro" id="IPR036971">
    <property type="entry name" value="PDEase_catalytic_dom_sf"/>
</dbReference>
<dbReference type="Gene3D" id="1.10.1300.10">
    <property type="entry name" value="3'5'-cyclic nucleotide phosphodiesterase, catalytic domain"/>
    <property type="match status" value="1"/>
</dbReference>
<dbReference type="Pfam" id="PF00233">
    <property type="entry name" value="PDEase_I"/>
    <property type="match status" value="1"/>
</dbReference>
<organism evidence="5">
    <name type="scientific">Absidia glauca</name>
    <name type="common">Pin mould</name>
    <dbReference type="NCBI Taxonomy" id="4829"/>
    <lineage>
        <taxon>Eukaryota</taxon>
        <taxon>Fungi</taxon>
        <taxon>Fungi incertae sedis</taxon>
        <taxon>Mucoromycota</taxon>
        <taxon>Mucoromycotina</taxon>
        <taxon>Mucoromycetes</taxon>
        <taxon>Mucorales</taxon>
        <taxon>Cunninghamellaceae</taxon>
        <taxon>Absidia</taxon>
    </lineage>
</organism>
<accession>A0A163K2K8</accession>
<feature type="region of interest" description="Disordered" evidence="3">
    <location>
        <begin position="165"/>
        <end position="192"/>
    </location>
</feature>
<sequence>MMDPSQCTLVILAPTHYNNINRSLVWPYIDTLQTVFDRVLIAGSGDSDNDNDNSTINLLQQKQHHNTLYFMDLDTLQDQDDQTSISSSSSSSTSAMDDRLAWVKKMAQHLIHHPVIVCSSETNSTFMLDCLHAGAADYLAKPLHLPVIQTLFLKLHRRQGQFSSPNVVPLTSSLSPSSSSSSSSSSCTLTSSELDMAPTTHSSGLHGDDDYYMLPTALQPEDINHRFKEIVTKDIQLTKAMMDIYAPPLPSPTKYIPLSSRQADDLKLKLTQWDFSPFEFNRDELIHCVYLIFEMTLSEPGLSHLTLTQDQLYDFIIDLANAYHEDNPYHNFAHAVDVLQCIYYFLCQLGVLTHHHHHHHTAGQGHSRSTQHLPQHVLQPKHAFALLLSAIGHDAGHPGVNNMFLINSRTPLAVMYNDRSVLESLHSMTLFQLIKRHGLDQCLGHLWVGDRVLTRHQIHVGWVGF</sequence>
<dbReference type="InterPro" id="IPR011006">
    <property type="entry name" value="CheY-like_superfamily"/>
</dbReference>
<protein>
    <recommendedName>
        <fullName evidence="4">PDEase domain-containing protein</fullName>
    </recommendedName>
</protein>
<keyword evidence="1" id="KW-0479">Metal-binding</keyword>
<dbReference type="GO" id="GO:0046872">
    <property type="term" value="F:metal ion binding"/>
    <property type="evidence" value="ECO:0007669"/>
    <property type="project" value="UniProtKB-KW"/>
</dbReference>
<dbReference type="PROSITE" id="PS51845">
    <property type="entry name" value="PDEASE_I_2"/>
    <property type="match status" value="1"/>
</dbReference>
<evidence type="ECO:0000313" key="5">
    <source>
        <dbReference type="EMBL" id="SAM06096.1"/>
    </source>
</evidence>
<dbReference type="Proteomes" id="UP000078561">
    <property type="component" value="Unassembled WGS sequence"/>
</dbReference>
<evidence type="ECO:0000256" key="2">
    <source>
        <dbReference type="ARBA" id="ARBA00022801"/>
    </source>
</evidence>
<dbReference type="AlphaFoldDB" id="A0A163K2K8"/>
<dbReference type="STRING" id="4829.A0A163K2K8"/>
<feature type="domain" description="PDEase" evidence="4">
    <location>
        <begin position="254"/>
        <end position="465"/>
    </location>
</feature>
<dbReference type="GO" id="GO:0004114">
    <property type="term" value="F:3',5'-cyclic-nucleotide phosphodiesterase activity"/>
    <property type="evidence" value="ECO:0007669"/>
    <property type="project" value="InterPro"/>
</dbReference>
<evidence type="ECO:0000313" key="6">
    <source>
        <dbReference type="Proteomes" id="UP000078561"/>
    </source>
</evidence>
<dbReference type="GO" id="GO:0007165">
    <property type="term" value="P:signal transduction"/>
    <property type="evidence" value="ECO:0007669"/>
    <property type="project" value="InterPro"/>
</dbReference>
<gene>
    <name evidence="5" type="primary">ABSGL_11972.1 scaffold 12361</name>
</gene>
<reference evidence="5" key="1">
    <citation type="submission" date="2016-04" db="EMBL/GenBank/DDBJ databases">
        <authorList>
            <person name="Evans L.H."/>
            <person name="Alamgir A."/>
            <person name="Owens N."/>
            <person name="Weber N.D."/>
            <person name="Virtaneva K."/>
            <person name="Barbian K."/>
            <person name="Babar A."/>
            <person name="Rosenke K."/>
        </authorList>
    </citation>
    <scope>NUCLEOTIDE SEQUENCE [LARGE SCALE GENOMIC DNA]</scope>
    <source>
        <strain evidence="5">CBS 101.48</strain>
    </source>
</reference>
<evidence type="ECO:0000259" key="4">
    <source>
        <dbReference type="PROSITE" id="PS51845"/>
    </source>
</evidence>
<dbReference type="SUPFAM" id="SSF109604">
    <property type="entry name" value="HD-domain/PDEase-like"/>
    <property type="match status" value="1"/>
</dbReference>
<dbReference type="PANTHER" id="PTHR11347">
    <property type="entry name" value="CYCLIC NUCLEOTIDE PHOSPHODIESTERASE"/>
    <property type="match status" value="1"/>
</dbReference>
<keyword evidence="6" id="KW-1185">Reference proteome</keyword>
<name>A0A163K2K8_ABSGL</name>
<dbReference type="InterPro" id="IPR002073">
    <property type="entry name" value="PDEase_catalytic_dom"/>
</dbReference>
<dbReference type="SUPFAM" id="SSF52172">
    <property type="entry name" value="CheY-like"/>
    <property type="match status" value="1"/>
</dbReference>
<evidence type="ECO:0000256" key="1">
    <source>
        <dbReference type="ARBA" id="ARBA00022723"/>
    </source>
</evidence>
<dbReference type="Gene3D" id="3.40.50.2300">
    <property type="match status" value="1"/>
</dbReference>
<keyword evidence="2" id="KW-0378">Hydrolase</keyword>
<dbReference type="EMBL" id="LT554490">
    <property type="protein sequence ID" value="SAM06096.1"/>
    <property type="molecule type" value="Genomic_DNA"/>
</dbReference>
<evidence type="ECO:0000256" key="3">
    <source>
        <dbReference type="SAM" id="MobiDB-lite"/>
    </source>
</evidence>